<keyword evidence="7" id="KW-1185">Reference proteome</keyword>
<protein>
    <recommendedName>
        <fullName evidence="3">Serine/threonine-protein phosphatase</fullName>
        <ecNumber evidence="3">3.1.3.16</ecNumber>
    </recommendedName>
</protein>
<keyword evidence="3" id="KW-0378">Hydrolase</keyword>
<gene>
    <name evidence="5" type="ORF">QYM36_017315</name>
    <name evidence="6" type="ORF">QYM36_017357</name>
</gene>
<evidence type="ECO:0000256" key="2">
    <source>
        <dbReference type="ARBA" id="ARBA00022837"/>
    </source>
</evidence>
<comment type="catalytic activity">
    <reaction evidence="3">
        <text>O-phospho-L-threonyl-[protein] + H2O = L-threonyl-[protein] + phosphate</text>
        <dbReference type="Rhea" id="RHEA:47004"/>
        <dbReference type="Rhea" id="RHEA-COMP:11060"/>
        <dbReference type="Rhea" id="RHEA-COMP:11605"/>
        <dbReference type="ChEBI" id="CHEBI:15377"/>
        <dbReference type="ChEBI" id="CHEBI:30013"/>
        <dbReference type="ChEBI" id="CHEBI:43474"/>
        <dbReference type="ChEBI" id="CHEBI:61977"/>
        <dbReference type="EC" id="3.1.3.16"/>
    </reaction>
</comment>
<dbReference type="InterPro" id="IPR011992">
    <property type="entry name" value="EF-hand-dom_pair"/>
</dbReference>
<dbReference type="InterPro" id="IPR002048">
    <property type="entry name" value="EF_hand_dom"/>
</dbReference>
<comment type="similarity">
    <text evidence="1 3">Belongs to the PPP phosphatase family.</text>
</comment>
<evidence type="ECO:0000313" key="6">
    <source>
        <dbReference type="EMBL" id="KAK2705289.1"/>
    </source>
</evidence>
<organism evidence="5 7">
    <name type="scientific">Artemia franciscana</name>
    <name type="common">Brine shrimp</name>
    <name type="synonym">Artemia sanfranciscana</name>
    <dbReference type="NCBI Taxonomy" id="6661"/>
    <lineage>
        <taxon>Eukaryota</taxon>
        <taxon>Metazoa</taxon>
        <taxon>Ecdysozoa</taxon>
        <taxon>Arthropoda</taxon>
        <taxon>Crustacea</taxon>
        <taxon>Branchiopoda</taxon>
        <taxon>Anostraca</taxon>
        <taxon>Artemiidae</taxon>
        <taxon>Artemia</taxon>
    </lineage>
</organism>
<proteinExistence type="inferred from homology"/>
<dbReference type="EMBL" id="JAVRJZ010000021">
    <property type="protein sequence ID" value="KAK2705228.1"/>
    <property type="molecule type" value="Genomic_DNA"/>
</dbReference>
<dbReference type="CDD" id="cd00051">
    <property type="entry name" value="EFh"/>
    <property type="match status" value="1"/>
</dbReference>
<dbReference type="PANTHER" id="PTHR45673">
    <property type="entry name" value="SERINE/THREONINE-PROTEIN PHOSPHATASE 2B CATALYTIC SUBUNIT 1-RELATED"/>
    <property type="match status" value="1"/>
</dbReference>
<comment type="caution">
    <text evidence="5">The sequence shown here is derived from an EMBL/GenBank/DDBJ whole genome shotgun (WGS) entry which is preliminary data.</text>
</comment>
<dbReference type="InterPro" id="IPR043360">
    <property type="entry name" value="PP2B"/>
</dbReference>
<evidence type="ECO:0000313" key="5">
    <source>
        <dbReference type="EMBL" id="KAK2705228.1"/>
    </source>
</evidence>
<dbReference type="SUPFAM" id="SSF47473">
    <property type="entry name" value="EF-hand"/>
    <property type="match status" value="1"/>
</dbReference>
<dbReference type="InterPro" id="IPR029052">
    <property type="entry name" value="Metallo-depent_PP-like"/>
</dbReference>
<accession>A0AA88HAH0</accession>
<dbReference type="GO" id="GO:0005509">
    <property type="term" value="F:calcium ion binding"/>
    <property type="evidence" value="ECO:0007669"/>
    <property type="project" value="InterPro"/>
</dbReference>
<evidence type="ECO:0000259" key="4">
    <source>
        <dbReference type="PROSITE" id="PS50222"/>
    </source>
</evidence>
<sequence>MVYNEDFLEQLESMFMDFCLPEDEDLIRLVEDAIKILEKEPNVIYVNSTNVTLFGDIHGQYNYQKEMYRNEFEDGSNADHVMIQLGDCLDRGPQNLESFLYSLAWKLVYPQHFYFIRGNHESGSMTRKYGAQKEITMKYSRNIYDLIIKCCTYLPVAAVVNSKYWCVHGGIPYFEKGYPPYITDLNTENRFCEPRKMSPALQNILWADPVDDFEENFEHLFEDSRRGDGIYDFTALAAHHFLEKNGLQEIIRGHEFYEEGSRIFHDHLGQILLRSIFSSPNYCGREDNPGSVLQVRGKVPLKIVLYRPSGNGLELPPSVTLWEFILPAVLSTYFEFGARFLKYRHKLPELFHTLDKDGKGKLDGRAIMHQLNLNNEEMVNRMIYIHDTDDDGTISMEELQQMCSNFCDDRESIIFKFFDEDLDDKITVEDLVKSVEQIKQYVPLPLSNFKNNTLEALALQSIHVLTNKNYVDYEDFDKVFSVLGYKKD</sequence>
<dbReference type="PROSITE" id="PS50222">
    <property type="entry name" value="EF_HAND_2"/>
    <property type="match status" value="1"/>
</dbReference>
<dbReference type="Gene3D" id="1.10.238.10">
    <property type="entry name" value="EF-hand"/>
    <property type="match status" value="1"/>
</dbReference>
<dbReference type="SUPFAM" id="SSF56300">
    <property type="entry name" value="Metallo-dependent phosphatases"/>
    <property type="match status" value="1"/>
</dbReference>
<dbReference type="Gene3D" id="3.60.21.10">
    <property type="match status" value="1"/>
</dbReference>
<dbReference type="SMART" id="SM00156">
    <property type="entry name" value="PP2Ac"/>
    <property type="match status" value="1"/>
</dbReference>
<dbReference type="InterPro" id="IPR006186">
    <property type="entry name" value="Ser/Thr-sp_prot-phosphatase"/>
</dbReference>
<dbReference type="GO" id="GO:0033192">
    <property type="term" value="F:calmodulin-dependent protein phosphatase activity"/>
    <property type="evidence" value="ECO:0007669"/>
    <property type="project" value="InterPro"/>
</dbReference>
<dbReference type="Pfam" id="PF00149">
    <property type="entry name" value="Metallophos"/>
    <property type="match status" value="1"/>
</dbReference>
<dbReference type="InterPro" id="IPR018247">
    <property type="entry name" value="EF_Hand_1_Ca_BS"/>
</dbReference>
<dbReference type="PRINTS" id="PR00114">
    <property type="entry name" value="STPHPHTASE"/>
</dbReference>
<dbReference type="GO" id="GO:0097720">
    <property type="term" value="P:calcineurin-mediated signaling"/>
    <property type="evidence" value="ECO:0007669"/>
    <property type="project" value="InterPro"/>
</dbReference>
<dbReference type="PROSITE" id="PS00018">
    <property type="entry name" value="EF_HAND_1"/>
    <property type="match status" value="1"/>
</dbReference>
<name>A0AA88HAH0_ARTSF</name>
<dbReference type="Proteomes" id="UP001187531">
    <property type="component" value="Unassembled WGS sequence"/>
</dbReference>
<dbReference type="EC" id="3.1.3.16" evidence="3"/>
<evidence type="ECO:0000256" key="1">
    <source>
        <dbReference type="ARBA" id="ARBA00008294"/>
    </source>
</evidence>
<feature type="domain" description="EF-hand" evidence="4">
    <location>
        <begin position="374"/>
        <end position="409"/>
    </location>
</feature>
<dbReference type="AlphaFoldDB" id="A0AA88HAH0"/>
<evidence type="ECO:0000313" key="7">
    <source>
        <dbReference type="Proteomes" id="UP001187531"/>
    </source>
</evidence>
<reference evidence="5" key="1">
    <citation type="submission" date="2023-07" db="EMBL/GenBank/DDBJ databases">
        <title>Chromosome-level genome assembly of Artemia franciscana.</title>
        <authorList>
            <person name="Jo E."/>
        </authorList>
    </citation>
    <scope>NUCLEOTIDE SEQUENCE</scope>
    <source>
        <tissue evidence="5">Whole body</tissue>
    </source>
</reference>
<dbReference type="InterPro" id="IPR004843">
    <property type="entry name" value="Calcineurin-like_PHP"/>
</dbReference>
<dbReference type="EMBL" id="JAVRJZ010000021">
    <property type="protein sequence ID" value="KAK2705289.1"/>
    <property type="molecule type" value="Genomic_DNA"/>
</dbReference>
<keyword evidence="2" id="KW-0106">Calcium</keyword>
<evidence type="ECO:0000256" key="3">
    <source>
        <dbReference type="RuleBase" id="RU004273"/>
    </source>
</evidence>
<dbReference type="PROSITE" id="PS00125">
    <property type="entry name" value="SER_THR_PHOSPHATASE"/>
    <property type="match status" value="1"/>
</dbReference>